<evidence type="ECO:0000259" key="3">
    <source>
        <dbReference type="SMART" id="SM01088"/>
    </source>
</evidence>
<dbReference type="WBParaSite" id="PTRK_0001016200.1">
    <property type="protein sequence ID" value="PTRK_0001016200.1"/>
    <property type="gene ID" value="PTRK_0001016200"/>
</dbReference>
<feature type="domain" description="Nematode cuticle collagen N-terminal" evidence="3">
    <location>
        <begin position="7"/>
        <end position="57"/>
    </location>
</feature>
<feature type="compositionally biased region" description="Basic and acidic residues" evidence="2">
    <location>
        <begin position="266"/>
        <end position="280"/>
    </location>
</feature>
<keyword evidence="4" id="KW-1185">Reference proteome</keyword>
<dbReference type="STRING" id="131310.A0A0N4ZNP9"/>
<evidence type="ECO:0000313" key="4">
    <source>
        <dbReference type="Proteomes" id="UP000038045"/>
    </source>
</evidence>
<dbReference type="PANTHER" id="PTHR24637">
    <property type="entry name" value="COLLAGEN"/>
    <property type="match status" value="1"/>
</dbReference>
<dbReference type="PANTHER" id="PTHR24637:SF328">
    <property type="entry name" value="NEMATODE CUTICLE COLLAGEN N-TERMINAL DOMAIN-CONTAINING PROTEIN"/>
    <property type="match status" value="1"/>
</dbReference>
<feature type="region of interest" description="Disordered" evidence="2">
    <location>
        <begin position="68"/>
        <end position="148"/>
    </location>
</feature>
<feature type="compositionally biased region" description="Low complexity" evidence="2">
    <location>
        <begin position="297"/>
        <end position="309"/>
    </location>
</feature>
<evidence type="ECO:0000256" key="1">
    <source>
        <dbReference type="ARBA" id="ARBA00022737"/>
    </source>
</evidence>
<feature type="compositionally biased region" description="Polar residues" evidence="2">
    <location>
        <begin position="78"/>
        <end position="87"/>
    </location>
</feature>
<evidence type="ECO:0000313" key="5">
    <source>
        <dbReference type="WBParaSite" id="PTRK_0001016200.1"/>
    </source>
</evidence>
<feature type="compositionally biased region" description="Low complexity" evidence="2">
    <location>
        <begin position="247"/>
        <end position="264"/>
    </location>
</feature>
<proteinExistence type="predicted"/>
<feature type="compositionally biased region" description="Low complexity" evidence="2">
    <location>
        <begin position="205"/>
        <end position="235"/>
    </location>
</feature>
<sequence length="369" mass="37283">MSIKFVSGAACAIGAFSLAICFFSVPIIYNDIQLLRTELEDEMSFFRTQSNDLWKEMVNLGGKRNRRQANYYAPPTPTAYSGSGSSRPGNFPGPHGPGGINPSGGSTDFGNVPTLPNGQPGATPQIVGVPPAFNNGGAPSVNPSGNSQCQCSNIENKCPAGPPGPKGEPGLDGEAGAPGNDGKDGDDAEDVQAQHQQYGACFNCPAGPQGPAGPSGRPGARGMRGARGQPGMPGRDGQPGMPGSMGPTGAVGPAGEAGAEGTPGDDVERQVGRKGPRGERGSVGPIGEEGDKGAVGEPGMMGPQGERGPQGPPGKNGEDGAPGEPGEEGEPGQDAEYCSCPQRSGSAASENNYAGNEAPARQSGYRRRQ</sequence>
<dbReference type="Pfam" id="PF01484">
    <property type="entry name" value="Col_cuticle_N"/>
    <property type="match status" value="1"/>
</dbReference>
<name>A0A0N4ZNP9_PARTI</name>
<feature type="region of interest" description="Disordered" evidence="2">
    <location>
        <begin position="160"/>
        <end position="369"/>
    </location>
</feature>
<dbReference type="Gene3D" id="1.20.5.320">
    <property type="entry name" value="6-Phosphogluconate Dehydrogenase, domain 3"/>
    <property type="match status" value="1"/>
</dbReference>
<dbReference type="GO" id="GO:0042302">
    <property type="term" value="F:structural constituent of cuticle"/>
    <property type="evidence" value="ECO:0007669"/>
    <property type="project" value="InterPro"/>
</dbReference>
<organism evidence="4 5">
    <name type="scientific">Parastrongyloides trichosuri</name>
    <name type="common">Possum-specific nematode worm</name>
    <dbReference type="NCBI Taxonomy" id="131310"/>
    <lineage>
        <taxon>Eukaryota</taxon>
        <taxon>Metazoa</taxon>
        <taxon>Ecdysozoa</taxon>
        <taxon>Nematoda</taxon>
        <taxon>Chromadorea</taxon>
        <taxon>Rhabditida</taxon>
        <taxon>Tylenchina</taxon>
        <taxon>Panagrolaimomorpha</taxon>
        <taxon>Strongyloidoidea</taxon>
        <taxon>Strongyloididae</taxon>
        <taxon>Parastrongyloides</taxon>
    </lineage>
</organism>
<dbReference type="InterPro" id="IPR002486">
    <property type="entry name" value="Col_cuticle_N"/>
</dbReference>
<accession>A0A0N4ZNP9</accession>
<protein>
    <submittedName>
        <fullName evidence="5">Col_cuticle_N domain-containing protein</fullName>
    </submittedName>
</protein>
<dbReference type="Pfam" id="PF01391">
    <property type="entry name" value="Collagen"/>
    <property type="match status" value="2"/>
</dbReference>
<feature type="compositionally biased region" description="Polar residues" evidence="2">
    <location>
        <begin position="341"/>
        <end position="354"/>
    </location>
</feature>
<dbReference type="Proteomes" id="UP000038045">
    <property type="component" value="Unplaced"/>
</dbReference>
<dbReference type="SMART" id="SM01088">
    <property type="entry name" value="Col_cuticle_N"/>
    <property type="match status" value="1"/>
</dbReference>
<dbReference type="AlphaFoldDB" id="A0A0N4ZNP9"/>
<dbReference type="InterPro" id="IPR008160">
    <property type="entry name" value="Collagen"/>
</dbReference>
<reference evidence="5" key="1">
    <citation type="submission" date="2017-02" db="UniProtKB">
        <authorList>
            <consortium name="WormBaseParasite"/>
        </authorList>
    </citation>
    <scope>IDENTIFICATION</scope>
</reference>
<keyword evidence="1" id="KW-0677">Repeat</keyword>
<evidence type="ECO:0000256" key="2">
    <source>
        <dbReference type="SAM" id="MobiDB-lite"/>
    </source>
</evidence>